<dbReference type="Gene3D" id="1.20.120.330">
    <property type="entry name" value="Nucleotidyltransferases domain 2"/>
    <property type="match status" value="1"/>
</dbReference>
<organism evidence="1 2">
    <name type="scientific">Ditylenchus dipsaci</name>
    <dbReference type="NCBI Taxonomy" id="166011"/>
    <lineage>
        <taxon>Eukaryota</taxon>
        <taxon>Metazoa</taxon>
        <taxon>Ecdysozoa</taxon>
        <taxon>Nematoda</taxon>
        <taxon>Chromadorea</taxon>
        <taxon>Rhabditida</taxon>
        <taxon>Tylenchina</taxon>
        <taxon>Tylenchomorpha</taxon>
        <taxon>Sphaerularioidea</taxon>
        <taxon>Anguinidae</taxon>
        <taxon>Anguininae</taxon>
        <taxon>Ditylenchus</taxon>
    </lineage>
</organism>
<proteinExistence type="predicted"/>
<keyword evidence="1" id="KW-1185">Reference proteome</keyword>
<evidence type="ECO:0000313" key="2">
    <source>
        <dbReference type="WBParaSite" id="jg26154"/>
    </source>
</evidence>
<dbReference type="Proteomes" id="UP000887574">
    <property type="component" value="Unplaced"/>
</dbReference>
<name>A0A915E4N6_9BILA</name>
<dbReference type="InterPro" id="IPR010268">
    <property type="entry name" value="PaREP1"/>
</dbReference>
<dbReference type="AlphaFoldDB" id="A0A915E4N6"/>
<accession>A0A915E4N6</accession>
<dbReference type="Pfam" id="PF05942">
    <property type="entry name" value="PaREP1"/>
    <property type="match status" value="1"/>
</dbReference>
<evidence type="ECO:0000313" key="1">
    <source>
        <dbReference type="Proteomes" id="UP000887574"/>
    </source>
</evidence>
<protein>
    <submittedName>
        <fullName evidence="2">Uncharacterized protein</fullName>
    </submittedName>
</protein>
<dbReference type="WBParaSite" id="jg26154">
    <property type="protein sequence ID" value="jg26154"/>
    <property type="gene ID" value="jg26154"/>
</dbReference>
<sequence>MPLSEVDDWQPVENELQQVDHAQMSDKKHVLIASDKDFEDLMAYVQSKQESESGQFQTVSTADGFSTVHAQMVKYDATKFLEKADRYLNDQPMDLVQAGEKLWGAVIFALKKAYLAIEVDVLSHAANCALFKAASKVFDNDTTADLRDAWSIVEKCHDNFYEHLLPKSDVSEGLEGAKLVVQKLESIDLECLRQIFDVLRRSLRAFLNLNPKNVTSRMSRSMEELSIVSNTSAIRKISVSTLMT</sequence>
<reference evidence="2" key="1">
    <citation type="submission" date="2022-11" db="UniProtKB">
        <authorList>
            <consortium name="WormBaseParasite"/>
        </authorList>
    </citation>
    <scope>IDENTIFICATION</scope>
</reference>